<dbReference type="AlphaFoldDB" id="A0AAN7RGZ9"/>
<dbReference type="Proteomes" id="UP001346149">
    <property type="component" value="Unassembled WGS sequence"/>
</dbReference>
<proteinExistence type="predicted"/>
<gene>
    <name evidence="1" type="ORF">SAY86_003504</name>
</gene>
<evidence type="ECO:0000313" key="1">
    <source>
        <dbReference type="EMBL" id="KAK4803687.1"/>
    </source>
</evidence>
<reference evidence="1 2" key="1">
    <citation type="journal article" date="2023" name="Hortic Res">
        <title>Pangenome of water caltrop reveals structural variations and asymmetric subgenome divergence after allopolyploidization.</title>
        <authorList>
            <person name="Zhang X."/>
            <person name="Chen Y."/>
            <person name="Wang L."/>
            <person name="Yuan Y."/>
            <person name="Fang M."/>
            <person name="Shi L."/>
            <person name="Lu R."/>
            <person name="Comes H.P."/>
            <person name="Ma Y."/>
            <person name="Chen Y."/>
            <person name="Huang G."/>
            <person name="Zhou Y."/>
            <person name="Zheng Z."/>
            <person name="Qiu Y."/>
        </authorList>
    </citation>
    <scope>NUCLEOTIDE SEQUENCE [LARGE SCALE GENOMIC DNA]</scope>
    <source>
        <strain evidence="1">F231</strain>
    </source>
</reference>
<name>A0AAN7RGZ9_TRANT</name>
<protein>
    <submittedName>
        <fullName evidence="1">Uncharacterized protein</fullName>
    </submittedName>
</protein>
<organism evidence="1 2">
    <name type="scientific">Trapa natans</name>
    <name type="common">Water chestnut</name>
    <dbReference type="NCBI Taxonomy" id="22666"/>
    <lineage>
        <taxon>Eukaryota</taxon>
        <taxon>Viridiplantae</taxon>
        <taxon>Streptophyta</taxon>
        <taxon>Embryophyta</taxon>
        <taxon>Tracheophyta</taxon>
        <taxon>Spermatophyta</taxon>
        <taxon>Magnoliopsida</taxon>
        <taxon>eudicotyledons</taxon>
        <taxon>Gunneridae</taxon>
        <taxon>Pentapetalae</taxon>
        <taxon>rosids</taxon>
        <taxon>malvids</taxon>
        <taxon>Myrtales</taxon>
        <taxon>Lythraceae</taxon>
        <taxon>Trapa</taxon>
    </lineage>
</organism>
<dbReference type="EMBL" id="JAXQNO010000001">
    <property type="protein sequence ID" value="KAK4803687.1"/>
    <property type="molecule type" value="Genomic_DNA"/>
</dbReference>
<keyword evidence="2" id="KW-1185">Reference proteome</keyword>
<sequence length="83" mass="10088">MVRNEEGEGEREEKNEKSREEWRMMYRFCAGTGLQFAGVNEFMREEEWGWPWKINAEYDRFLIPPSPAKFGNFEFMFQHLMVV</sequence>
<comment type="caution">
    <text evidence="1">The sequence shown here is derived from an EMBL/GenBank/DDBJ whole genome shotgun (WGS) entry which is preliminary data.</text>
</comment>
<accession>A0AAN7RGZ9</accession>
<evidence type="ECO:0000313" key="2">
    <source>
        <dbReference type="Proteomes" id="UP001346149"/>
    </source>
</evidence>